<keyword evidence="3" id="KW-1185">Reference proteome</keyword>
<reference evidence="3" key="1">
    <citation type="journal article" date="2019" name="Int. J. Syst. Evol. Microbiol.">
        <title>The Global Catalogue of Microorganisms (GCM) 10K type strain sequencing project: providing services to taxonomists for standard genome sequencing and annotation.</title>
        <authorList>
            <consortium name="The Broad Institute Genomics Platform"/>
            <consortium name="The Broad Institute Genome Sequencing Center for Infectious Disease"/>
            <person name="Wu L."/>
            <person name="Ma J."/>
        </authorList>
    </citation>
    <scope>NUCLEOTIDE SEQUENCE [LARGE SCALE GENOMIC DNA]</scope>
    <source>
        <strain evidence="3">CGMCC 4.1469</strain>
    </source>
</reference>
<evidence type="ECO:0000256" key="1">
    <source>
        <dbReference type="SAM" id="Phobius"/>
    </source>
</evidence>
<evidence type="ECO:0000313" key="2">
    <source>
        <dbReference type="EMBL" id="MFC5886688.1"/>
    </source>
</evidence>
<keyword evidence="1" id="KW-1133">Transmembrane helix</keyword>
<proteinExistence type="predicted"/>
<protein>
    <submittedName>
        <fullName evidence="2">Uncharacterized protein</fullName>
    </submittedName>
</protein>
<feature type="transmembrane region" description="Helical" evidence="1">
    <location>
        <begin position="63"/>
        <end position="86"/>
    </location>
</feature>
<keyword evidence="1" id="KW-0812">Transmembrane</keyword>
<gene>
    <name evidence="2" type="ORF">ACFP0N_17120</name>
</gene>
<feature type="transmembrane region" description="Helical" evidence="1">
    <location>
        <begin position="21"/>
        <end position="51"/>
    </location>
</feature>
<dbReference type="Proteomes" id="UP001596067">
    <property type="component" value="Unassembled WGS sequence"/>
</dbReference>
<organism evidence="2 3">
    <name type="scientific">Kitasatospora aburaviensis</name>
    <dbReference type="NCBI Taxonomy" id="67265"/>
    <lineage>
        <taxon>Bacteria</taxon>
        <taxon>Bacillati</taxon>
        <taxon>Actinomycetota</taxon>
        <taxon>Actinomycetes</taxon>
        <taxon>Kitasatosporales</taxon>
        <taxon>Streptomycetaceae</taxon>
        <taxon>Kitasatospora</taxon>
    </lineage>
</organism>
<feature type="transmembrane region" description="Helical" evidence="1">
    <location>
        <begin position="98"/>
        <end position="117"/>
    </location>
</feature>
<accession>A0ABW1F058</accession>
<comment type="caution">
    <text evidence="2">The sequence shown here is derived from an EMBL/GenBank/DDBJ whole genome shotgun (WGS) entry which is preliminary data.</text>
</comment>
<sequence>MAQSYPGRPWPTDRPGGARNWPWVLLAVVQLLVAAPVLTLMAFAGLAIGISGLATDGTTTGAVLLRLLLLATGPAVGLLLPALALFSPAVRRVNSAALFALFCSGLLVGTLVEYFVWVRPAAG</sequence>
<name>A0ABW1F058_9ACTN</name>
<dbReference type="EMBL" id="JBHSOD010000019">
    <property type="protein sequence ID" value="MFC5886688.1"/>
    <property type="molecule type" value="Genomic_DNA"/>
</dbReference>
<keyword evidence="1" id="KW-0472">Membrane</keyword>
<dbReference type="RefSeq" id="WP_313766010.1">
    <property type="nucleotide sequence ID" value="NZ_BAAAVH010000012.1"/>
</dbReference>
<evidence type="ECO:0000313" key="3">
    <source>
        <dbReference type="Proteomes" id="UP001596067"/>
    </source>
</evidence>